<dbReference type="EMBL" id="VUMD01000007">
    <property type="protein sequence ID" value="MSS36780.1"/>
    <property type="molecule type" value="Genomic_DNA"/>
</dbReference>
<dbReference type="Pfam" id="PF13189">
    <property type="entry name" value="Cytidylate_kin2"/>
    <property type="match status" value="1"/>
</dbReference>
<accession>A0A7X2NKY5</accession>
<gene>
    <name evidence="1" type="ORF">FYJ39_09400</name>
</gene>
<protein>
    <submittedName>
        <fullName evidence="1">Cytidylate kinase-like family protein</fullName>
    </submittedName>
</protein>
<dbReference type="RefSeq" id="WP_154472221.1">
    <property type="nucleotide sequence ID" value="NZ_DBEWUL010000090.1"/>
</dbReference>
<comment type="caution">
    <text evidence="1">The sequence shown here is derived from an EMBL/GenBank/DDBJ whole genome shotgun (WGS) entry which is preliminary data.</text>
</comment>
<dbReference type="Gene3D" id="3.40.50.300">
    <property type="entry name" value="P-loop containing nucleotide triphosphate hydrolases"/>
    <property type="match status" value="1"/>
</dbReference>
<evidence type="ECO:0000313" key="1">
    <source>
        <dbReference type="EMBL" id="MSS36780.1"/>
    </source>
</evidence>
<dbReference type="InterPro" id="IPR027417">
    <property type="entry name" value="P-loop_NTPase"/>
</dbReference>
<dbReference type="Proteomes" id="UP000429958">
    <property type="component" value="Unassembled WGS sequence"/>
</dbReference>
<keyword evidence="2" id="KW-1185">Reference proteome</keyword>
<proteinExistence type="predicted"/>
<keyword evidence="1" id="KW-0808">Transferase</keyword>
<name>A0A7X2NKY5_9CLOT</name>
<keyword evidence="1" id="KW-0418">Kinase</keyword>
<dbReference type="GO" id="GO:0016301">
    <property type="term" value="F:kinase activity"/>
    <property type="evidence" value="ECO:0007669"/>
    <property type="project" value="UniProtKB-KW"/>
</dbReference>
<evidence type="ECO:0000313" key="2">
    <source>
        <dbReference type="Proteomes" id="UP000429958"/>
    </source>
</evidence>
<sequence>MSHKIITIARQFGSGGHEVAQKLSELLDIPLYDRSLVEMAAEKMGQSPIKVEEVDESALTTFLASYQISKEPNSVTGYGLSLNDSTYVTQTIIIETLARKGPCVIVGRCGDYVLRSYPNLIDVFLCASIEDRTRRIMERYSFSKKDAINAIKSTDRRRKTYYENYTHRKWGSIDSHQMLFNLSRLGMDKTVDIIKRMYERP</sequence>
<dbReference type="SUPFAM" id="SSF52540">
    <property type="entry name" value="P-loop containing nucleoside triphosphate hydrolases"/>
    <property type="match status" value="1"/>
</dbReference>
<organism evidence="1 2">
    <name type="scientific">Clostridium porci</name>
    <dbReference type="NCBI Taxonomy" id="2605778"/>
    <lineage>
        <taxon>Bacteria</taxon>
        <taxon>Bacillati</taxon>
        <taxon>Bacillota</taxon>
        <taxon>Clostridia</taxon>
        <taxon>Eubacteriales</taxon>
        <taxon>Clostridiaceae</taxon>
        <taxon>Clostridium</taxon>
    </lineage>
</organism>
<dbReference type="AlphaFoldDB" id="A0A7X2NKY5"/>
<reference evidence="1 2" key="1">
    <citation type="submission" date="2019-08" db="EMBL/GenBank/DDBJ databases">
        <title>In-depth cultivation of the pig gut microbiome towards novel bacterial diversity and tailored functional studies.</title>
        <authorList>
            <person name="Wylensek D."/>
            <person name="Hitch T.C.A."/>
            <person name="Clavel T."/>
        </authorList>
    </citation>
    <scope>NUCLEOTIDE SEQUENCE [LARGE SCALE GENOMIC DNA]</scope>
    <source>
        <strain evidence="1 2">WCA-389-WT-23D1</strain>
    </source>
</reference>